<keyword evidence="2" id="KW-1185">Reference proteome</keyword>
<accession>A0AAQ0S826</accession>
<dbReference type="Proteomes" id="UP000269505">
    <property type="component" value="Unassembled WGS sequence"/>
</dbReference>
<dbReference type="AlphaFoldDB" id="A0AAQ0S826"/>
<reference evidence="1 2" key="1">
    <citation type="submission" date="2018-10" db="EMBL/GenBank/DDBJ databases">
        <title>Staphylococcus pseudoxylosus sp. nov., isolated from bovine mastitis.</title>
        <authorList>
            <person name="Macfadyen A.C."/>
            <person name="Leroy S."/>
            <person name="Harrison E.M."/>
            <person name="Parkhill J."/>
            <person name="Holmes M.A."/>
            <person name="Paterson G.K."/>
        </authorList>
    </citation>
    <scope>NUCLEOTIDE SEQUENCE [LARGE SCALE GENOMIC DNA]</scope>
    <source>
        <strain evidence="1 2">S04009</strain>
    </source>
</reference>
<evidence type="ECO:0000313" key="2">
    <source>
        <dbReference type="Proteomes" id="UP000269505"/>
    </source>
</evidence>
<name>A0AAQ0S826_9STAP</name>
<proteinExistence type="predicted"/>
<sequence length="59" mass="6910">MNYKSEIKKIGWNKKEVANRVESLIEEEIIDTKDELTDDVSTVIEKEDNNPVLNEFLNK</sequence>
<organism evidence="1 2">
    <name type="scientific">Staphylococcus pseudoxylosus</name>
    <dbReference type="NCBI Taxonomy" id="2282419"/>
    <lineage>
        <taxon>Bacteria</taxon>
        <taxon>Bacillati</taxon>
        <taxon>Bacillota</taxon>
        <taxon>Bacilli</taxon>
        <taxon>Bacillales</taxon>
        <taxon>Staphylococcaceae</taxon>
        <taxon>Staphylococcus</taxon>
    </lineage>
</organism>
<protein>
    <submittedName>
        <fullName evidence="1">Uncharacterized protein</fullName>
    </submittedName>
</protein>
<comment type="caution">
    <text evidence="1">The sequence shown here is derived from an EMBL/GenBank/DDBJ whole genome shotgun (WGS) entry which is preliminary data.</text>
</comment>
<dbReference type="RefSeq" id="WP_107543235.1">
    <property type="nucleotide sequence ID" value="NZ_CP149857.1"/>
</dbReference>
<gene>
    <name evidence="1" type="ORF">D9V42_01775</name>
</gene>
<dbReference type="EMBL" id="RCVN01000001">
    <property type="protein sequence ID" value="RMI86549.1"/>
    <property type="molecule type" value="Genomic_DNA"/>
</dbReference>
<evidence type="ECO:0000313" key="1">
    <source>
        <dbReference type="EMBL" id="RMI86549.1"/>
    </source>
</evidence>